<dbReference type="Gene3D" id="1.25.40.20">
    <property type="entry name" value="Ankyrin repeat-containing domain"/>
    <property type="match status" value="2"/>
</dbReference>
<keyword evidence="2 3" id="KW-0040">ANK repeat</keyword>
<dbReference type="Pfam" id="PF12796">
    <property type="entry name" value="Ank_2"/>
    <property type="match status" value="3"/>
</dbReference>
<organism evidence="5">
    <name type="scientific">Odontella aurita</name>
    <dbReference type="NCBI Taxonomy" id="265563"/>
    <lineage>
        <taxon>Eukaryota</taxon>
        <taxon>Sar</taxon>
        <taxon>Stramenopiles</taxon>
        <taxon>Ochrophyta</taxon>
        <taxon>Bacillariophyta</taxon>
        <taxon>Mediophyceae</taxon>
        <taxon>Biddulphiophycidae</taxon>
        <taxon>Eupodiscales</taxon>
        <taxon>Odontellaceae</taxon>
        <taxon>Odontella</taxon>
    </lineage>
</organism>
<evidence type="ECO:0000256" key="3">
    <source>
        <dbReference type="PROSITE-ProRule" id="PRU00023"/>
    </source>
</evidence>
<feature type="compositionally biased region" description="Basic and acidic residues" evidence="4">
    <location>
        <begin position="764"/>
        <end position="775"/>
    </location>
</feature>
<name>A0A7S4K8L7_9STRA</name>
<gene>
    <name evidence="5" type="ORF">OAUR00152_LOCUS40706</name>
</gene>
<feature type="repeat" description="ANK" evidence="3">
    <location>
        <begin position="138"/>
        <end position="160"/>
    </location>
</feature>
<feature type="repeat" description="ANK" evidence="3">
    <location>
        <begin position="524"/>
        <end position="557"/>
    </location>
</feature>
<evidence type="ECO:0000256" key="1">
    <source>
        <dbReference type="ARBA" id="ARBA00022737"/>
    </source>
</evidence>
<dbReference type="Pfam" id="PF13637">
    <property type="entry name" value="Ank_4"/>
    <property type="match status" value="1"/>
</dbReference>
<dbReference type="Gene3D" id="3.30.40.10">
    <property type="entry name" value="Zinc/RING finger domain, C3HC4 (zinc finger)"/>
    <property type="match status" value="1"/>
</dbReference>
<keyword evidence="1" id="KW-0677">Repeat</keyword>
<feature type="region of interest" description="Disordered" evidence="4">
    <location>
        <begin position="749"/>
        <end position="776"/>
    </location>
</feature>
<evidence type="ECO:0000256" key="4">
    <source>
        <dbReference type="SAM" id="MobiDB-lite"/>
    </source>
</evidence>
<dbReference type="GO" id="GO:0005829">
    <property type="term" value="C:cytosol"/>
    <property type="evidence" value="ECO:0007669"/>
    <property type="project" value="TreeGrafter"/>
</dbReference>
<sequence>MHGARTGVGRYNEDEYEWRRVDANGRQRRAEATAGGGRRFASPSLTSDLASALGRGDAAAARVLLGRLPSTILPPPRDGRWVQTPPASRVVHEAVRGDEGAFAVAFVEGSPQKKRISSVDLLKTLRSCGCDMDLPDADGRTPLWIAVDRGDADAVRFLVRECEGDVDVDARDLGGWAPLHAAAEGQRAEIAKILARDGRADMNAMDHHGWTALHAAAEKGRLDVVRHLRELGAEVDVPNDEGRTALHTVARAAWNRALANALREDCCGALEAVDFLAGPLCNADVNATDDSGDTPLLAAARSDNFEVIRYLHDQCGAGVSVASHYGYTPLHSAAGQGILELARYVVERGADPRARTADGSTPLHEIMGCITTCESDLLEYISVARFLAGEECHSIARQNGREGCADVNARDDEGLTPMLILLRDGTRQEELMIQFFQCLVNDLGADVAGVADVQGNTALHFVAMRVRYGCVPEKVIDDILNVDGVQIDARNAKGMTPLHCGIHMDKLVLYLHGRGAAVNTVDNEGQTPLHAAVASGSLETVKIVVERCGADLDCADHNGLSPLRMAELYTRRSPELPRNKGWMSDKDIRDTWGAIDKYLRDAGASSFPMWWTPTNLVGAALSNSSLHALESFANGGRGTTVSRPHVASVVYAQRVLEAASVYKLDIKTQLEGLIAQCDLSGAVQLLTKTRAEMAARKTSQSGGGTRHSFSQGGETGRGEEGQESISVSAGENAGVCPLCFGELHDDNHERQEQQLQEEDAEGEDQSKKDEEEKNAGVKVAAASKSYLVSCPNHHAIHAGCLSDLFLGGNFRCPICRERMPVAAAVDVRSLAAVLQREETAPPGRGMEILLPPRRPHTIANTMDMVERRARGLRDDEVGAVDGDNGADKRLPLSREFLVRARDELLRAGLIDGAILVRGPVALRSYFLPLRQAFGIVDDIQNATVGVKTEEGPTYDQAGETVDIATRPRVGIGHGLLDPQVQQTMLTGELTRIKQVRGLVQTQLGQLRVKITDEEKEGGFMENNGGLRRMQAVMRKRRAKKDRRQRGLASNAADIVNASGGCSALAPLALGRRELSEQSKEALATLKKGGSDGSYGEAVTADVSRGHRYLELVAPLMEPAMPQKKKADPKSKTALYQAVANGDVDSAARHLRRGQISSRLHENKNAAVIGTTEKGSGAVLCEGHASFCKSGKDTKNQRKQQAILRRQLATQHAAVALGHPVCCFCKSMVESASLKPPQPADDSGIVSVSLAAESLAEQHASCVNGHIMHASCFMELVAFAQPCPACNEPLVAPPVVKRTEGENDCCAGGDRGDVVGGTEDNARLDARLDFMALCGLRFDDEDEYGQLLREEAADGGEFGGGDPLSDLRGCPGCKQGPLYNENCFDLNTHHGECQKCQLRLCSREELDRMVADRLAARRADHKKRSKESMGTEAEEERELSVIEAVPDCLACLSQGIKSKVWYNGCMGCGMAFSSLSWDSLPPYESPLEMYEGGGCGKTVTLVPRRRAFLERVRRERRAARSVAILTEQLIDDVVALLHEERALADERRRKLDVVCNQK</sequence>
<dbReference type="InterPro" id="IPR013083">
    <property type="entry name" value="Znf_RING/FYVE/PHD"/>
</dbReference>
<evidence type="ECO:0000256" key="2">
    <source>
        <dbReference type="ARBA" id="ARBA00023043"/>
    </source>
</evidence>
<dbReference type="EMBL" id="HBKQ01059660">
    <property type="protein sequence ID" value="CAE2286554.1"/>
    <property type="molecule type" value="Transcribed_RNA"/>
</dbReference>
<evidence type="ECO:0000313" key="5">
    <source>
        <dbReference type="EMBL" id="CAE2286554.1"/>
    </source>
</evidence>
<proteinExistence type="predicted"/>
<dbReference type="InterPro" id="IPR051070">
    <property type="entry name" value="NF-kappa-B_inhibitor"/>
</dbReference>
<dbReference type="PANTHER" id="PTHR46680:SF3">
    <property type="entry name" value="NF-KAPPA-B INHIBITOR CACTUS"/>
    <property type="match status" value="1"/>
</dbReference>
<dbReference type="SMART" id="SM00248">
    <property type="entry name" value="ANK"/>
    <property type="match status" value="9"/>
</dbReference>
<accession>A0A7S4K8L7</accession>
<dbReference type="GO" id="GO:0071356">
    <property type="term" value="P:cellular response to tumor necrosis factor"/>
    <property type="evidence" value="ECO:0007669"/>
    <property type="project" value="TreeGrafter"/>
</dbReference>
<protein>
    <recommendedName>
        <fullName evidence="6">RING-type E3 ubiquitin transferase</fullName>
    </recommendedName>
</protein>
<feature type="region of interest" description="Disordered" evidence="4">
    <location>
        <begin position="694"/>
        <end position="724"/>
    </location>
</feature>
<reference evidence="5" key="1">
    <citation type="submission" date="2021-01" db="EMBL/GenBank/DDBJ databases">
        <authorList>
            <person name="Corre E."/>
            <person name="Pelletier E."/>
            <person name="Niang G."/>
            <person name="Scheremetjew M."/>
            <person name="Finn R."/>
            <person name="Kale V."/>
            <person name="Holt S."/>
            <person name="Cochrane G."/>
            <person name="Meng A."/>
            <person name="Brown T."/>
            <person name="Cohen L."/>
        </authorList>
    </citation>
    <scope>NUCLEOTIDE SEQUENCE</scope>
    <source>
        <strain evidence="5">Isolate 1302-5</strain>
    </source>
</reference>
<evidence type="ECO:0008006" key="6">
    <source>
        <dbReference type="Google" id="ProtNLM"/>
    </source>
</evidence>
<dbReference type="InterPro" id="IPR002110">
    <property type="entry name" value="Ankyrin_rpt"/>
</dbReference>
<dbReference type="SUPFAM" id="SSF48403">
    <property type="entry name" value="Ankyrin repeat"/>
    <property type="match status" value="2"/>
</dbReference>
<feature type="repeat" description="ANK" evidence="3">
    <location>
        <begin position="325"/>
        <end position="357"/>
    </location>
</feature>
<dbReference type="PROSITE" id="PS50297">
    <property type="entry name" value="ANK_REP_REGION"/>
    <property type="match status" value="4"/>
</dbReference>
<dbReference type="PROSITE" id="PS50088">
    <property type="entry name" value="ANK_REPEAT"/>
    <property type="match status" value="4"/>
</dbReference>
<dbReference type="PANTHER" id="PTHR46680">
    <property type="entry name" value="NF-KAPPA-B INHIBITOR ALPHA"/>
    <property type="match status" value="1"/>
</dbReference>
<dbReference type="InterPro" id="IPR036770">
    <property type="entry name" value="Ankyrin_rpt-contain_sf"/>
</dbReference>
<feature type="repeat" description="ANK" evidence="3">
    <location>
        <begin position="208"/>
        <end position="240"/>
    </location>
</feature>
<dbReference type="GO" id="GO:0051059">
    <property type="term" value="F:NF-kappaB binding"/>
    <property type="evidence" value="ECO:0007669"/>
    <property type="project" value="TreeGrafter"/>
</dbReference>